<dbReference type="EMBL" id="AP024597">
    <property type="protein sequence ID" value="BCU70554.1"/>
    <property type="molecule type" value="Genomic_DNA"/>
</dbReference>
<keyword evidence="13" id="KW-1185">Reference proteome</keyword>
<name>A0A8D5U882_9CREN</name>
<dbReference type="GO" id="GO:0000287">
    <property type="term" value="F:magnesium ion binding"/>
    <property type="evidence" value="ECO:0007669"/>
    <property type="project" value="InterPro"/>
</dbReference>
<dbReference type="Pfam" id="PF06973">
    <property type="entry name" value="DUF1297"/>
    <property type="match status" value="1"/>
</dbReference>
<evidence type="ECO:0000256" key="5">
    <source>
        <dbReference type="ARBA" id="ARBA00022741"/>
    </source>
</evidence>
<evidence type="ECO:0000256" key="10">
    <source>
        <dbReference type="HAMAP-Rule" id="MF_01163"/>
    </source>
</evidence>
<dbReference type="RefSeq" id="WP_221287254.1">
    <property type="nucleotide sequence ID" value="NZ_AP024597.1"/>
</dbReference>
<dbReference type="KEGG" id="csty:KN1_18510"/>
<keyword evidence="9" id="KW-0464">Manganese</keyword>
<dbReference type="Gene3D" id="3.30.470.20">
    <property type="entry name" value="ATP-grasp fold, B domain"/>
    <property type="match status" value="1"/>
</dbReference>
<reference evidence="12 13" key="1">
    <citation type="submission" date="2021-04" db="EMBL/GenBank/DDBJ databases">
        <title>Complete genome sequence of Stygiolobus sp. KN-1.</title>
        <authorList>
            <person name="Nakamura K."/>
            <person name="Sakai H."/>
            <person name="Kurosawa N."/>
        </authorList>
    </citation>
    <scope>NUCLEOTIDE SEQUENCE [LARGE SCALE GENOMIC DNA]</scope>
    <source>
        <strain evidence="12 13">KN-1</strain>
    </source>
</reference>
<evidence type="ECO:0000259" key="11">
    <source>
        <dbReference type="PROSITE" id="PS50975"/>
    </source>
</evidence>
<comment type="cofactor">
    <cofactor evidence="2">
        <name>Mg(2+)</name>
        <dbReference type="ChEBI" id="CHEBI:18420"/>
    </cofactor>
</comment>
<dbReference type="HAMAP" id="MF_01163">
    <property type="entry name" value="IMP_biosynth_PurP"/>
    <property type="match status" value="1"/>
</dbReference>
<comment type="catalytic activity">
    <reaction evidence="10">
        <text>5-amino-1-(5-phospho-beta-D-ribosyl)imidazole-4-carboxamide + formate + ATP = 5-formamido-1-(5-phospho-D-ribosyl)imidazole-4-carboxamide + ADP + phosphate</text>
        <dbReference type="Rhea" id="RHEA:24836"/>
        <dbReference type="ChEBI" id="CHEBI:15740"/>
        <dbReference type="ChEBI" id="CHEBI:30616"/>
        <dbReference type="ChEBI" id="CHEBI:43474"/>
        <dbReference type="ChEBI" id="CHEBI:58467"/>
        <dbReference type="ChEBI" id="CHEBI:58475"/>
        <dbReference type="ChEBI" id="CHEBI:456216"/>
        <dbReference type="EC" id="6.3.4.23"/>
    </reaction>
</comment>
<feature type="domain" description="ATP-grasp" evidence="11">
    <location>
        <begin position="95"/>
        <end position="326"/>
    </location>
</feature>
<keyword evidence="8" id="KW-0460">Magnesium</keyword>
<dbReference type="GO" id="GO:0016879">
    <property type="term" value="F:ligase activity, forming carbon-nitrogen bonds"/>
    <property type="evidence" value="ECO:0007669"/>
    <property type="project" value="UniProtKB-UniRule"/>
</dbReference>
<keyword evidence="5 10" id="KW-0547">Nucleotide-binding</keyword>
<dbReference type="Gene3D" id="3.30.1490.20">
    <property type="entry name" value="ATP-grasp fold, A domain"/>
    <property type="match status" value="1"/>
</dbReference>
<dbReference type="Gene3D" id="3.40.50.20">
    <property type="match status" value="1"/>
</dbReference>
<feature type="binding site" evidence="10">
    <location>
        <position position="207"/>
    </location>
    <ligand>
        <name>ATP</name>
        <dbReference type="ChEBI" id="CHEBI:30616"/>
    </ligand>
</feature>
<comment type="similarity">
    <text evidence="10">Belongs to the phosphohexose mutase family.</text>
</comment>
<dbReference type="GO" id="GO:0005524">
    <property type="term" value="F:ATP binding"/>
    <property type="evidence" value="ECO:0007669"/>
    <property type="project" value="UniProtKB-UniRule"/>
</dbReference>
<evidence type="ECO:0000256" key="7">
    <source>
        <dbReference type="ARBA" id="ARBA00022840"/>
    </source>
</evidence>
<dbReference type="InterPro" id="IPR010672">
    <property type="entry name" value="IMP_biosynth_PurP_N"/>
</dbReference>
<dbReference type="Proteomes" id="UP000825123">
    <property type="component" value="Chromosome"/>
</dbReference>
<keyword evidence="6 10" id="KW-0658">Purine biosynthesis</keyword>
<evidence type="ECO:0000256" key="3">
    <source>
        <dbReference type="ARBA" id="ARBA00022598"/>
    </source>
</evidence>
<dbReference type="GO" id="GO:0006189">
    <property type="term" value="P:'de novo' IMP biosynthetic process"/>
    <property type="evidence" value="ECO:0007669"/>
    <property type="project" value="UniProtKB-UniRule"/>
</dbReference>
<accession>A0A8D5U882</accession>
<organism evidence="12 13">
    <name type="scientific">Stygiolobus caldivivus</name>
    <dbReference type="NCBI Taxonomy" id="2824673"/>
    <lineage>
        <taxon>Archaea</taxon>
        <taxon>Thermoproteota</taxon>
        <taxon>Thermoprotei</taxon>
        <taxon>Sulfolobales</taxon>
        <taxon>Sulfolobaceae</taxon>
        <taxon>Stygiolobus</taxon>
    </lineage>
</organism>
<dbReference type="PIRSF" id="PIRSF004602">
    <property type="entry name" value="ATPgrasp_PurP"/>
    <property type="match status" value="1"/>
</dbReference>
<evidence type="ECO:0000256" key="1">
    <source>
        <dbReference type="ARBA" id="ARBA00001936"/>
    </source>
</evidence>
<dbReference type="InterPro" id="IPR011761">
    <property type="entry name" value="ATP-grasp"/>
</dbReference>
<dbReference type="UniPathway" id="UPA00074">
    <property type="reaction ID" value="UER00134"/>
</dbReference>
<dbReference type="NCBIfam" id="NF009778">
    <property type="entry name" value="PRK13278.1-1"/>
    <property type="match status" value="1"/>
</dbReference>
<proteinExistence type="inferred from homology"/>
<dbReference type="PANTHER" id="PTHR38147:SF2">
    <property type="entry name" value="5-FORMAMINOIMIDAZOLE-4-CARBOXAMIDE-1-(BETA)-D-RIBOFURANOSYL 5'-MONOPHOSPHATE SYNTHETASE"/>
    <property type="match status" value="1"/>
</dbReference>
<comment type="pathway">
    <text evidence="10">Purine metabolism; IMP biosynthesis via de novo pathway; 5-formamido-1-(5-phospho-D-ribosyl)imidazole-4-carboxamide from 5-amino-1-(5-phospho-D-ribosyl)imidazole-4-carboxamide (formate route): step 1/1.</text>
</comment>
<dbReference type="InterPro" id="IPR023656">
    <property type="entry name" value="IMP_biosynth_PurP"/>
</dbReference>
<evidence type="ECO:0000256" key="6">
    <source>
        <dbReference type="ARBA" id="ARBA00022755"/>
    </source>
</evidence>
<dbReference type="Pfam" id="PF06849">
    <property type="entry name" value="DUF1246"/>
    <property type="match status" value="1"/>
</dbReference>
<gene>
    <name evidence="10" type="primary">purP</name>
    <name evidence="12" type="ORF">KN1_18510</name>
</gene>
<dbReference type="AlphaFoldDB" id="A0A8D5U882"/>
<dbReference type="PANTHER" id="PTHR38147">
    <property type="entry name" value="5-FORMAMINOIMIDAZOLE-4-CARBOXAMIDE-1-(BETA)-D-RIBOFURANOSYL 5'-MONOPHOSPHATE SYNTHETASE-RELATED"/>
    <property type="match status" value="1"/>
</dbReference>
<dbReference type="EC" id="6.3.4.23" evidence="10"/>
<dbReference type="GeneID" id="66163578"/>
<dbReference type="SUPFAM" id="SSF52440">
    <property type="entry name" value="PreATP-grasp domain"/>
    <property type="match status" value="1"/>
</dbReference>
<comment type="function">
    <text evidence="10">Catalyzes the ATP- and formate-dependent formylation of 5-aminoimidazole-4-carboxamide-1-beta-d-ribofuranosyl 5'-monophosphate (AICAR) to 5-formaminoimidazole-4-carboxamide-1-beta-d-ribofuranosyl 5'-monophosphate (FAICAR) in the absence of folates.</text>
</comment>
<sequence length="335" mass="38001">MDTILTIGSHSSLQILHGAKKEGFKSIQITPENRVKFYSQFPFIDKVIGYNNEDEAVNLINNYVENGILIPHGSLVEYIGSERVKKIKTKIFGNRNLFEWEANQKKKMSLLKMSNIPTPMDFENPEDVDRMVIVKLPGAKGGKGYFIARNKAEVKEGLKKLVSTKIIDNEEDVIIQEYVIGVPMYFQFFYSPIMDRLEITGIDIRYETNVDGLKRIPFTDLEVEPTFVVVGNLPAVARESLLPKVFDYAMSFVNTVKEKVPPGMIGPFCLESVVKDSGEISVFEFSGRIVAGTNLYIYGSPYSWLYWDEPMSVGRRISREIKIAINEGKLNEVLT</sequence>
<dbReference type="InterPro" id="IPR016185">
    <property type="entry name" value="PreATP-grasp_dom_sf"/>
</dbReference>
<keyword evidence="7 10" id="KW-0067">ATP-binding</keyword>
<evidence type="ECO:0000313" key="13">
    <source>
        <dbReference type="Proteomes" id="UP000825123"/>
    </source>
</evidence>
<dbReference type="InterPro" id="IPR013815">
    <property type="entry name" value="ATP_grasp_subdomain_1"/>
</dbReference>
<dbReference type="PROSITE" id="PS50975">
    <property type="entry name" value="ATP_GRASP"/>
    <property type="match status" value="1"/>
</dbReference>
<feature type="binding site" evidence="10">
    <location>
        <position position="74"/>
    </location>
    <ligand>
        <name>5-amino-1-(5-phospho-beta-D-ribosyl)imidazole-4-carboxamide</name>
        <dbReference type="ChEBI" id="CHEBI:58475"/>
    </ligand>
</feature>
<evidence type="ECO:0000313" key="12">
    <source>
        <dbReference type="EMBL" id="BCU70554.1"/>
    </source>
</evidence>
<feature type="binding site" evidence="10">
    <location>
        <position position="10"/>
    </location>
    <ligand>
        <name>5-amino-1-(5-phospho-beta-D-ribosyl)imidazole-4-carboxamide</name>
        <dbReference type="ChEBI" id="CHEBI:58475"/>
    </ligand>
</feature>
<evidence type="ECO:0000256" key="4">
    <source>
        <dbReference type="ARBA" id="ARBA00022723"/>
    </source>
</evidence>
<feature type="binding site" evidence="10">
    <location>
        <position position="232"/>
    </location>
    <ligand>
        <name>5-amino-1-(5-phospho-beta-D-ribosyl)imidazole-4-carboxamide</name>
        <dbReference type="ChEBI" id="CHEBI:58475"/>
    </ligand>
</feature>
<keyword evidence="3 10" id="KW-0436">Ligase</keyword>
<dbReference type="InterPro" id="IPR009720">
    <property type="entry name" value="IMP_biosynth_PurP_C"/>
</dbReference>
<comment type="cofactor">
    <cofactor evidence="1">
        <name>Mn(2+)</name>
        <dbReference type="ChEBI" id="CHEBI:29035"/>
    </cofactor>
</comment>
<protein>
    <recommendedName>
        <fullName evidence="10">5-formaminoimidazole-4-carboxamide-1-(beta)-D-ribofuranosyl 5'-monophosphate synthetase</fullName>
        <ecNumber evidence="10">6.3.4.23</ecNumber>
    </recommendedName>
    <alternativeName>
        <fullName evidence="10">5-aminoimidazole-4-carboxamide-1-beta-D-ribofuranosyl 5'-monophosphate--formate ligase</fullName>
    </alternativeName>
</protein>
<dbReference type="SUPFAM" id="SSF56059">
    <property type="entry name" value="Glutathione synthetase ATP-binding domain-like"/>
    <property type="match status" value="1"/>
</dbReference>
<evidence type="ECO:0000256" key="8">
    <source>
        <dbReference type="ARBA" id="ARBA00022842"/>
    </source>
</evidence>
<keyword evidence="4" id="KW-0479">Metal-binding</keyword>
<evidence type="ECO:0000256" key="9">
    <source>
        <dbReference type="ARBA" id="ARBA00023211"/>
    </source>
</evidence>
<evidence type="ECO:0000256" key="2">
    <source>
        <dbReference type="ARBA" id="ARBA00001946"/>
    </source>
</evidence>